<feature type="signal peptide" evidence="6">
    <location>
        <begin position="1"/>
        <end position="17"/>
    </location>
</feature>
<evidence type="ECO:0000256" key="1">
    <source>
        <dbReference type="ARBA" id="ARBA00022670"/>
    </source>
</evidence>
<accession>A0A147BXU4</accession>
<keyword evidence="1 8" id="KW-0645">Protease</keyword>
<dbReference type="EMBL" id="GEGO01000129">
    <property type="protein sequence ID" value="JAR95275.1"/>
    <property type="molecule type" value="Transcribed_RNA"/>
</dbReference>
<evidence type="ECO:0000259" key="7">
    <source>
        <dbReference type="PROSITE" id="PS50215"/>
    </source>
</evidence>
<dbReference type="GO" id="GO:0004222">
    <property type="term" value="F:metalloendopeptidase activity"/>
    <property type="evidence" value="ECO:0007669"/>
    <property type="project" value="InterPro"/>
</dbReference>
<dbReference type="GO" id="GO:0006509">
    <property type="term" value="P:membrane protein ectodomain proteolysis"/>
    <property type="evidence" value="ECO:0007669"/>
    <property type="project" value="TreeGrafter"/>
</dbReference>
<keyword evidence="2" id="KW-0378">Hydrolase</keyword>
<feature type="binding site" evidence="5">
    <location>
        <position position="188"/>
    </location>
    <ligand>
        <name>Zn(2+)</name>
        <dbReference type="ChEBI" id="CHEBI:29105"/>
        <note>catalytic</note>
    </ligand>
</feature>
<dbReference type="SUPFAM" id="SSF55486">
    <property type="entry name" value="Metalloproteases ('zincins'), catalytic domain"/>
    <property type="match status" value="1"/>
</dbReference>
<evidence type="ECO:0000313" key="8">
    <source>
        <dbReference type="EMBL" id="JAR95275.1"/>
    </source>
</evidence>
<name>A0A147BXU4_IXORI</name>
<feature type="active site" evidence="5">
    <location>
        <position position="185"/>
    </location>
</feature>
<dbReference type="PANTHER" id="PTHR11905:SF159">
    <property type="entry name" value="ADAM METALLOPROTEASE"/>
    <property type="match status" value="1"/>
</dbReference>
<evidence type="ECO:0000256" key="5">
    <source>
        <dbReference type="PROSITE-ProRule" id="PRU00276"/>
    </source>
</evidence>
<evidence type="ECO:0000256" key="3">
    <source>
        <dbReference type="ARBA" id="ARBA00022833"/>
    </source>
</evidence>
<organism evidence="8">
    <name type="scientific">Ixodes ricinus</name>
    <name type="common">Common tick</name>
    <name type="synonym">Acarus ricinus</name>
    <dbReference type="NCBI Taxonomy" id="34613"/>
    <lineage>
        <taxon>Eukaryota</taxon>
        <taxon>Metazoa</taxon>
        <taxon>Ecdysozoa</taxon>
        <taxon>Arthropoda</taxon>
        <taxon>Chelicerata</taxon>
        <taxon>Arachnida</taxon>
        <taxon>Acari</taxon>
        <taxon>Parasitiformes</taxon>
        <taxon>Ixodida</taxon>
        <taxon>Ixodoidea</taxon>
        <taxon>Ixodidae</taxon>
        <taxon>Ixodinae</taxon>
        <taxon>Ixodes</taxon>
    </lineage>
</organism>
<feature type="binding site" evidence="5">
    <location>
        <position position="184"/>
    </location>
    <ligand>
        <name>Zn(2+)</name>
        <dbReference type="ChEBI" id="CHEBI:29105"/>
        <note>catalytic</note>
    </ligand>
</feature>
<evidence type="ECO:0000256" key="4">
    <source>
        <dbReference type="ARBA" id="ARBA00023049"/>
    </source>
</evidence>
<dbReference type="PANTHER" id="PTHR11905">
    <property type="entry name" value="ADAM A DISINTEGRIN AND METALLOPROTEASE DOMAIN"/>
    <property type="match status" value="1"/>
</dbReference>
<feature type="binding site" evidence="5">
    <location>
        <position position="194"/>
    </location>
    <ligand>
        <name>Zn(2+)</name>
        <dbReference type="ChEBI" id="CHEBI:29105"/>
        <note>catalytic</note>
    </ligand>
</feature>
<dbReference type="Pfam" id="PF01421">
    <property type="entry name" value="Reprolysin"/>
    <property type="match status" value="1"/>
</dbReference>
<feature type="domain" description="Peptidase M12B" evidence="7">
    <location>
        <begin position="135"/>
        <end position="255"/>
    </location>
</feature>
<keyword evidence="4 8" id="KW-0482">Metalloprotease</keyword>
<dbReference type="GO" id="GO:0046872">
    <property type="term" value="F:metal ion binding"/>
    <property type="evidence" value="ECO:0007669"/>
    <property type="project" value="UniProtKB-KW"/>
</dbReference>
<reference evidence="8" key="1">
    <citation type="journal article" date="2018" name="PLoS Negl. Trop. Dis.">
        <title>Sialome diversity of ticks revealed by RNAseq of single tick salivary glands.</title>
        <authorList>
            <person name="Perner J."/>
            <person name="Kropackova S."/>
            <person name="Kopacek P."/>
            <person name="Ribeiro J.M."/>
        </authorList>
    </citation>
    <scope>NUCLEOTIDE SEQUENCE</scope>
    <source>
        <strain evidence="8">Siblings of single egg batch collected in Ceske Budejovice</strain>
        <tissue evidence="8">Salivary glands</tissue>
    </source>
</reference>
<keyword evidence="5" id="KW-0479">Metal-binding</keyword>
<dbReference type="PROSITE" id="PS50215">
    <property type="entry name" value="ADAM_MEPRO"/>
    <property type="match status" value="1"/>
</dbReference>
<evidence type="ECO:0000256" key="6">
    <source>
        <dbReference type="SAM" id="SignalP"/>
    </source>
</evidence>
<feature type="chain" id="PRO_5007543296" evidence="6">
    <location>
        <begin position="18"/>
        <end position="339"/>
    </location>
</feature>
<proteinExistence type="predicted"/>
<protein>
    <submittedName>
        <fullName evidence="8">Putative secreted metalloprotease</fullName>
    </submittedName>
</protein>
<dbReference type="InterPro" id="IPR024079">
    <property type="entry name" value="MetalloPept_cat_dom_sf"/>
</dbReference>
<dbReference type="AlphaFoldDB" id="A0A147BXU4"/>
<keyword evidence="6" id="KW-0732">Signal</keyword>
<dbReference type="Gene3D" id="3.40.390.10">
    <property type="entry name" value="Collagenase (Catalytic Domain)"/>
    <property type="match status" value="1"/>
</dbReference>
<evidence type="ECO:0000256" key="2">
    <source>
        <dbReference type="ARBA" id="ARBA00022801"/>
    </source>
</evidence>
<keyword evidence="3 5" id="KW-0862">Zinc</keyword>
<comment type="caution">
    <text evidence="5">Lacks conserved residue(s) required for the propagation of feature annotation.</text>
</comment>
<dbReference type="InterPro" id="IPR001590">
    <property type="entry name" value="Peptidase_M12B"/>
</dbReference>
<sequence>MSALFAFLFSFAMTVEGLKAGPSAEYVVYPRILESRGMNGEKLLHINEKLTLRLEKISVLPRNFVVSSLYGAKQVDKVVDGREVEKNIYHDQSQMAAVSVTEKDGNVEVSGSLGHTLRIAPLPLMGRSTDGHIAHKVFEIEEPKEFKTDYIGVAYLGGLCTIHLRVAQSEDRPHTHSMVPTLVHELGHSLGMVHDGDKPVYSTPGNEYRICSASDGFTMAPVANGPRNGQWSRCSLDHVRAFVRTLQKACFDLLSLNHYTINMTVLPGERITKLDLCKRTFPGFAGMSVHSKSQNSRECYTWCCPQGYRSCLKAPLTDGMDCIYGYYCVKHQCVRKSKG</sequence>